<dbReference type="Pfam" id="PF13007">
    <property type="entry name" value="LZ_Tnp_IS66"/>
    <property type="match status" value="1"/>
</dbReference>
<dbReference type="EMBL" id="JAWXYC010000004">
    <property type="protein sequence ID" value="MDX5952419.1"/>
    <property type="molecule type" value="Genomic_DNA"/>
</dbReference>
<dbReference type="InterPro" id="IPR039552">
    <property type="entry name" value="IS66_C"/>
</dbReference>
<evidence type="ECO:0000256" key="1">
    <source>
        <dbReference type="SAM" id="Coils"/>
    </source>
</evidence>
<dbReference type="InterPro" id="IPR052344">
    <property type="entry name" value="Transposase-related"/>
</dbReference>
<dbReference type="InterPro" id="IPR004291">
    <property type="entry name" value="Transposase_IS66_central"/>
</dbReference>
<feature type="domain" description="Transposase IS66 zinc-finger binding" evidence="4">
    <location>
        <begin position="140"/>
        <end position="183"/>
    </location>
</feature>
<accession>A0ABU4P7A7</accession>
<evidence type="ECO:0000259" key="5">
    <source>
        <dbReference type="Pfam" id="PF13007"/>
    </source>
</evidence>
<gene>
    <name evidence="7" type="ORF">SIM66_14625</name>
</gene>
<evidence type="ECO:0000259" key="3">
    <source>
        <dbReference type="Pfam" id="PF03050"/>
    </source>
</evidence>
<feature type="domain" description="Transposase TnpC homeodomain" evidence="5">
    <location>
        <begin position="57"/>
        <end position="130"/>
    </location>
</feature>
<keyword evidence="1" id="KW-0175">Coiled coil</keyword>
<dbReference type="InterPro" id="IPR024463">
    <property type="entry name" value="Transposase_TnpC_homeodom"/>
</dbReference>
<feature type="domain" description="Transposase IS66 central" evidence="3">
    <location>
        <begin position="196"/>
        <end position="489"/>
    </location>
</feature>
<comment type="caution">
    <text evidence="7">The sequence shown here is derived from an EMBL/GenBank/DDBJ whole genome shotgun (WGS) entry which is preliminary data.</text>
</comment>
<evidence type="ECO:0000259" key="6">
    <source>
        <dbReference type="Pfam" id="PF13817"/>
    </source>
</evidence>
<dbReference type="InterPro" id="IPR024474">
    <property type="entry name" value="Znf_dom_IS66"/>
</dbReference>
<feature type="region of interest" description="Disordered" evidence="2">
    <location>
        <begin position="104"/>
        <end position="123"/>
    </location>
</feature>
<protein>
    <submittedName>
        <fullName evidence="7">IS66 family transposase</fullName>
    </submittedName>
</protein>
<dbReference type="PANTHER" id="PTHR33678:SF1">
    <property type="entry name" value="BLL1576 PROTEIN"/>
    <property type="match status" value="1"/>
</dbReference>
<feature type="domain" description="Transposase IS66 C-terminal" evidence="6">
    <location>
        <begin position="496"/>
        <end position="533"/>
    </location>
</feature>
<evidence type="ECO:0000259" key="4">
    <source>
        <dbReference type="Pfam" id="PF13005"/>
    </source>
</evidence>
<dbReference type="Pfam" id="PF13005">
    <property type="entry name" value="zf-IS66"/>
    <property type="match status" value="1"/>
</dbReference>
<dbReference type="Proteomes" id="UP001277471">
    <property type="component" value="Unassembled WGS sequence"/>
</dbReference>
<dbReference type="GeneID" id="56449603"/>
<proteinExistence type="predicted"/>
<reference evidence="7 8" key="1">
    <citation type="submission" date="2023-11" db="EMBL/GenBank/DDBJ databases">
        <title>MicrobeMod: A computational toolkit for identifying prokaryotic methylation and restriction-modification with nanopore sequencing.</title>
        <authorList>
            <person name="Crits-Christoph A."/>
            <person name="Kang S.C."/>
            <person name="Lee H."/>
            <person name="Ostrov N."/>
        </authorList>
    </citation>
    <scope>NUCLEOTIDE SEQUENCE [LARGE SCALE GENOMIC DNA]</scope>
    <source>
        <strain evidence="7 8">ATCC 29145</strain>
    </source>
</reference>
<sequence>MVSDPAQLLADNAALRQLVAEQAARLHAQEAALRAKDAALGAALEGIKSKALEIEKLKLQLARLRRMHFGQSSEKLGRTIAQLELALEDLEAAEGEQAAIVTQPDAPPVDADTKRRPRRMLPPEHLPREERVHEPAGGTCTCAQCGGALRRLGEDRARQLEYVPAHFKVVEHVRPKFSCRRCEAITQVPASLPIERGLFGPGLLAHLLVSKFDDHLPLYRQAEIFTRLGLELSRSTLADQVGHAARLLRPLIQAIETSVIGSAKLHADDTPVPVLSPGAGRTKTGYLWVYLRDDRPWNGPSPPAALYRYSPGRGGEHPCGHLKDFQGALQADGYAGFNGLYEPGPDGRARIIEIGCMAHGRRKFHDVAVSAKGKAPIAAEALRRIGELYAVEARIAGQDADERRRVRQAEAAPKMAALKAWLEETLGRLDGKSDTAKAVRYMLNRWTALTRYLDDGRLEIDNNAAERALRAVVLGRKNWLFAGADVGGERAAAMYTLIETAKLNGLDPEAYLRDVIARIADHKISRIDELLPWNWIKADGVTGNADAA</sequence>
<evidence type="ECO:0000256" key="2">
    <source>
        <dbReference type="SAM" id="MobiDB-lite"/>
    </source>
</evidence>
<organism evidence="7 8">
    <name type="scientific">Azospirillum brasilense</name>
    <dbReference type="NCBI Taxonomy" id="192"/>
    <lineage>
        <taxon>Bacteria</taxon>
        <taxon>Pseudomonadati</taxon>
        <taxon>Pseudomonadota</taxon>
        <taxon>Alphaproteobacteria</taxon>
        <taxon>Rhodospirillales</taxon>
        <taxon>Azospirillaceae</taxon>
        <taxon>Azospirillum</taxon>
    </lineage>
</organism>
<evidence type="ECO:0000313" key="7">
    <source>
        <dbReference type="EMBL" id="MDX5952419.1"/>
    </source>
</evidence>
<dbReference type="Pfam" id="PF03050">
    <property type="entry name" value="DDE_Tnp_IS66"/>
    <property type="match status" value="1"/>
</dbReference>
<dbReference type="NCBIfam" id="NF033517">
    <property type="entry name" value="transpos_IS66"/>
    <property type="match status" value="1"/>
</dbReference>
<keyword evidence="8" id="KW-1185">Reference proteome</keyword>
<feature type="coiled-coil region" evidence="1">
    <location>
        <begin position="47"/>
        <end position="93"/>
    </location>
</feature>
<name>A0ABU4P7A7_AZOBR</name>
<dbReference type="Pfam" id="PF13817">
    <property type="entry name" value="DDE_Tnp_IS66_C"/>
    <property type="match status" value="1"/>
</dbReference>
<evidence type="ECO:0000313" key="8">
    <source>
        <dbReference type="Proteomes" id="UP001277471"/>
    </source>
</evidence>
<dbReference type="PANTHER" id="PTHR33678">
    <property type="entry name" value="BLL1576 PROTEIN"/>
    <property type="match status" value="1"/>
</dbReference>
<dbReference type="RefSeq" id="WP_059398987.1">
    <property type="nucleotide sequence ID" value="NZ_CP012914.1"/>
</dbReference>